<name>A0ABN1ZXQ5_9ACTN</name>
<keyword evidence="4" id="KW-1185">Reference proteome</keyword>
<dbReference type="PANTHER" id="PTHR35176">
    <property type="entry name" value="HEME OXYGENASE HI_0854-RELATED"/>
    <property type="match status" value="1"/>
</dbReference>
<dbReference type="Proteomes" id="UP001500443">
    <property type="component" value="Unassembled WGS sequence"/>
</dbReference>
<evidence type="ECO:0000313" key="4">
    <source>
        <dbReference type="Proteomes" id="UP001500443"/>
    </source>
</evidence>
<keyword evidence="1" id="KW-0560">Oxidoreductase</keyword>
<dbReference type="Gene3D" id="2.30.110.10">
    <property type="entry name" value="Electron Transport, Fmn-binding Protein, Chain A"/>
    <property type="match status" value="1"/>
</dbReference>
<feature type="domain" description="Pyridoxamine 5'-phosphate oxidase N-terminal" evidence="2">
    <location>
        <begin position="7"/>
        <end position="135"/>
    </location>
</feature>
<organism evidence="3 4">
    <name type="scientific">Streptomyces synnematoformans</name>
    <dbReference type="NCBI Taxonomy" id="415721"/>
    <lineage>
        <taxon>Bacteria</taxon>
        <taxon>Bacillati</taxon>
        <taxon>Actinomycetota</taxon>
        <taxon>Actinomycetes</taxon>
        <taxon>Kitasatosporales</taxon>
        <taxon>Streptomycetaceae</taxon>
        <taxon>Streptomyces</taxon>
    </lineage>
</organism>
<evidence type="ECO:0000313" key="3">
    <source>
        <dbReference type="EMBL" id="GAA1506707.1"/>
    </source>
</evidence>
<proteinExistence type="predicted"/>
<accession>A0ABN1ZXQ5</accession>
<evidence type="ECO:0000256" key="1">
    <source>
        <dbReference type="ARBA" id="ARBA00023002"/>
    </source>
</evidence>
<reference evidence="3 4" key="1">
    <citation type="journal article" date="2019" name="Int. J. Syst. Evol. Microbiol.">
        <title>The Global Catalogue of Microorganisms (GCM) 10K type strain sequencing project: providing services to taxonomists for standard genome sequencing and annotation.</title>
        <authorList>
            <consortium name="The Broad Institute Genomics Platform"/>
            <consortium name="The Broad Institute Genome Sequencing Center for Infectious Disease"/>
            <person name="Wu L."/>
            <person name="Ma J."/>
        </authorList>
    </citation>
    <scope>NUCLEOTIDE SEQUENCE [LARGE SCALE GENOMIC DNA]</scope>
    <source>
        <strain evidence="3 4">JCM 15481</strain>
    </source>
</reference>
<evidence type="ECO:0000259" key="2">
    <source>
        <dbReference type="Pfam" id="PF01243"/>
    </source>
</evidence>
<dbReference type="InterPro" id="IPR019967">
    <property type="entry name" value="F420-dep_enz_PPOX_Rv0121"/>
</dbReference>
<dbReference type="PANTHER" id="PTHR35176:SF2">
    <property type="entry name" value="F420H(2)-DEPENDENT REDUCTASE RV1155"/>
    <property type="match status" value="1"/>
</dbReference>
<comment type="caution">
    <text evidence="3">The sequence shown here is derived from an EMBL/GenBank/DDBJ whole genome shotgun (WGS) entry which is preliminary data.</text>
</comment>
<dbReference type="NCBIfam" id="TIGR03668">
    <property type="entry name" value="Rv0121_F420"/>
    <property type="match status" value="1"/>
</dbReference>
<dbReference type="EMBL" id="BAAAPF010000398">
    <property type="protein sequence ID" value="GAA1506707.1"/>
    <property type="molecule type" value="Genomic_DNA"/>
</dbReference>
<dbReference type="SUPFAM" id="SSF50475">
    <property type="entry name" value="FMN-binding split barrel"/>
    <property type="match status" value="1"/>
</dbReference>
<dbReference type="RefSeq" id="WP_344294867.1">
    <property type="nucleotide sequence ID" value="NZ_BAAAPF010000398.1"/>
</dbReference>
<sequence length="140" mass="15441">MNLSAVEARERFASSPVARLATADRAGVPHVVPITFAVDGDVIVFAIDHKPKRGTKLRRLRNISENPAVSVIADHYADDWTSLWWARADGQAEIWADGDSRLTAVELLRQKYRQYEDSSPPGAVVAIHVTTWTGWAFTGG</sequence>
<dbReference type="InterPro" id="IPR012349">
    <property type="entry name" value="Split_barrel_FMN-bd"/>
</dbReference>
<dbReference type="Pfam" id="PF01243">
    <property type="entry name" value="PNPOx_N"/>
    <property type="match status" value="1"/>
</dbReference>
<protein>
    <submittedName>
        <fullName evidence="3">TIGR03668 family PPOX class F420-dependent oxidoreductase</fullName>
    </submittedName>
</protein>
<dbReference type="InterPro" id="IPR011576">
    <property type="entry name" value="Pyridox_Oxase_N"/>
</dbReference>
<gene>
    <name evidence="3" type="ORF">GCM10009802_62670</name>
</gene>
<dbReference type="InterPro" id="IPR052019">
    <property type="entry name" value="F420H2_bilvrd_red/Heme_oxyg"/>
</dbReference>